<gene>
    <name evidence="9" type="ORF">KI387_007061</name>
</gene>
<comment type="caution">
    <text evidence="9">The sequence shown here is derived from an EMBL/GenBank/DDBJ whole genome shotgun (WGS) entry which is preliminary data.</text>
</comment>
<feature type="compositionally biased region" description="Basic and acidic residues" evidence="8">
    <location>
        <begin position="234"/>
        <end position="247"/>
    </location>
</feature>
<feature type="repeat" description="TPR" evidence="7">
    <location>
        <begin position="120"/>
        <end position="153"/>
    </location>
</feature>
<dbReference type="EMBL" id="JAHRHJ020000002">
    <property type="protein sequence ID" value="KAH9326883.1"/>
    <property type="molecule type" value="Genomic_DNA"/>
</dbReference>
<evidence type="ECO:0000256" key="3">
    <source>
        <dbReference type="ARBA" id="ARBA00022803"/>
    </source>
</evidence>
<dbReference type="Pfam" id="PF13181">
    <property type="entry name" value="TPR_8"/>
    <property type="match status" value="1"/>
</dbReference>
<proteinExistence type="inferred from homology"/>
<organism evidence="9 10">
    <name type="scientific">Taxus chinensis</name>
    <name type="common">Chinese yew</name>
    <name type="synonym">Taxus wallichiana var. chinensis</name>
    <dbReference type="NCBI Taxonomy" id="29808"/>
    <lineage>
        <taxon>Eukaryota</taxon>
        <taxon>Viridiplantae</taxon>
        <taxon>Streptophyta</taxon>
        <taxon>Embryophyta</taxon>
        <taxon>Tracheophyta</taxon>
        <taxon>Spermatophyta</taxon>
        <taxon>Pinopsida</taxon>
        <taxon>Pinidae</taxon>
        <taxon>Conifers II</taxon>
        <taxon>Cupressales</taxon>
        <taxon>Taxaceae</taxon>
        <taxon>Taxus</taxon>
    </lineage>
</organism>
<evidence type="ECO:0000256" key="4">
    <source>
        <dbReference type="ARBA" id="ARBA00023054"/>
    </source>
</evidence>
<dbReference type="AlphaFoldDB" id="A0AA38LJ96"/>
<evidence type="ECO:0000313" key="10">
    <source>
        <dbReference type="Proteomes" id="UP000824469"/>
    </source>
</evidence>
<evidence type="ECO:0000256" key="8">
    <source>
        <dbReference type="SAM" id="MobiDB-lite"/>
    </source>
</evidence>
<dbReference type="InterPro" id="IPR011990">
    <property type="entry name" value="TPR-like_helical_dom_sf"/>
</dbReference>
<sequence>MVEKDPEKAISLFTAAINVGDRIDSALKDMARVMKQQNRPEEAIEAIISLRNRCSDQAQESLDNVLLDLYKRCGRLDEQILLLNRKLDLIDQGLLFNGKATKTAKSQGKKFKISIEEESTRLLGNLGWAYMQQSNYIAAEAAYRKSLTIDLDDNKLCNLGICLMHQGRTVEAKTILQNVKPASANVPEGLDSHLKSYERAQEMLRDLEGKPMNYNILKENSAVESLESLPCPSKHAENYQNEHEKLNSESMDSEDTRLHSTPGSS</sequence>
<evidence type="ECO:0000256" key="5">
    <source>
        <dbReference type="ARBA" id="ARBA00023242"/>
    </source>
</evidence>
<evidence type="ECO:0000256" key="1">
    <source>
        <dbReference type="ARBA" id="ARBA00004123"/>
    </source>
</evidence>
<dbReference type="Gene3D" id="1.25.40.10">
    <property type="entry name" value="Tetratricopeptide repeat domain"/>
    <property type="match status" value="1"/>
</dbReference>
<dbReference type="PANTHER" id="PTHR36326">
    <property type="entry name" value="PROTEIN POLLENLESS 3-LIKE 2"/>
    <property type="match status" value="1"/>
</dbReference>
<keyword evidence="10" id="KW-1185">Reference proteome</keyword>
<keyword evidence="2" id="KW-0677">Repeat</keyword>
<evidence type="ECO:0000256" key="6">
    <source>
        <dbReference type="ARBA" id="ARBA00025750"/>
    </source>
</evidence>
<dbReference type="OMA" id="NYQNEHE"/>
<dbReference type="SMART" id="SM00028">
    <property type="entry name" value="TPR"/>
    <property type="match status" value="1"/>
</dbReference>
<evidence type="ECO:0000313" key="9">
    <source>
        <dbReference type="EMBL" id="KAH9326883.1"/>
    </source>
</evidence>
<dbReference type="InterPro" id="IPR019734">
    <property type="entry name" value="TPR_rpt"/>
</dbReference>
<dbReference type="InterPro" id="IPR044961">
    <property type="entry name" value="MS5/SDI1"/>
</dbReference>
<evidence type="ECO:0000256" key="2">
    <source>
        <dbReference type="ARBA" id="ARBA00022737"/>
    </source>
</evidence>
<keyword evidence="4" id="KW-0175">Coiled coil</keyword>
<comment type="similarity">
    <text evidence="6">Belongs to the MS5 protein family.</text>
</comment>
<dbReference type="PANTHER" id="PTHR36326:SF7">
    <property type="entry name" value="PROTEIN POLLENLESS 3-LIKE 2"/>
    <property type="match status" value="1"/>
</dbReference>
<keyword evidence="3 7" id="KW-0802">TPR repeat</keyword>
<dbReference type="PROSITE" id="PS50005">
    <property type="entry name" value="TPR"/>
    <property type="match status" value="1"/>
</dbReference>
<name>A0AA38LJ96_TAXCH</name>
<feature type="region of interest" description="Disordered" evidence="8">
    <location>
        <begin position="226"/>
        <end position="265"/>
    </location>
</feature>
<dbReference type="GO" id="GO:0005634">
    <property type="term" value="C:nucleus"/>
    <property type="evidence" value="ECO:0007669"/>
    <property type="project" value="UniProtKB-SubCell"/>
</dbReference>
<evidence type="ECO:0000256" key="7">
    <source>
        <dbReference type="PROSITE-ProRule" id="PRU00339"/>
    </source>
</evidence>
<comment type="subcellular location">
    <subcellularLocation>
        <location evidence="1">Nucleus</location>
    </subcellularLocation>
</comment>
<keyword evidence="5" id="KW-0539">Nucleus</keyword>
<reference evidence="9 10" key="1">
    <citation type="journal article" date="2021" name="Nat. Plants">
        <title>The Taxus genome provides insights into paclitaxel biosynthesis.</title>
        <authorList>
            <person name="Xiong X."/>
            <person name="Gou J."/>
            <person name="Liao Q."/>
            <person name="Li Y."/>
            <person name="Zhou Q."/>
            <person name="Bi G."/>
            <person name="Li C."/>
            <person name="Du R."/>
            <person name="Wang X."/>
            <person name="Sun T."/>
            <person name="Guo L."/>
            <person name="Liang H."/>
            <person name="Lu P."/>
            <person name="Wu Y."/>
            <person name="Zhang Z."/>
            <person name="Ro D.K."/>
            <person name="Shang Y."/>
            <person name="Huang S."/>
            <person name="Yan J."/>
        </authorList>
    </citation>
    <scope>NUCLEOTIDE SEQUENCE [LARGE SCALE GENOMIC DNA]</scope>
    <source>
        <strain evidence="9">Ta-2019</strain>
    </source>
</reference>
<protein>
    <submittedName>
        <fullName evidence="9">Uncharacterized protein</fullName>
    </submittedName>
</protein>
<feature type="non-terminal residue" evidence="9">
    <location>
        <position position="1"/>
    </location>
</feature>
<dbReference type="SUPFAM" id="SSF48452">
    <property type="entry name" value="TPR-like"/>
    <property type="match status" value="1"/>
</dbReference>
<dbReference type="Proteomes" id="UP000824469">
    <property type="component" value="Unassembled WGS sequence"/>
</dbReference>
<accession>A0AA38LJ96</accession>